<organism evidence="2 3">
    <name type="scientific">Lymnaea stagnalis</name>
    <name type="common">Great pond snail</name>
    <name type="synonym">Helix stagnalis</name>
    <dbReference type="NCBI Taxonomy" id="6523"/>
    <lineage>
        <taxon>Eukaryota</taxon>
        <taxon>Metazoa</taxon>
        <taxon>Spiralia</taxon>
        <taxon>Lophotrochozoa</taxon>
        <taxon>Mollusca</taxon>
        <taxon>Gastropoda</taxon>
        <taxon>Heterobranchia</taxon>
        <taxon>Euthyneura</taxon>
        <taxon>Panpulmonata</taxon>
        <taxon>Hygrophila</taxon>
        <taxon>Lymnaeoidea</taxon>
        <taxon>Lymnaeidae</taxon>
        <taxon>Lymnaea</taxon>
    </lineage>
</organism>
<reference evidence="2 3" key="1">
    <citation type="submission" date="2024-04" db="EMBL/GenBank/DDBJ databases">
        <authorList>
            <consortium name="Genoscope - CEA"/>
            <person name="William W."/>
        </authorList>
    </citation>
    <scope>NUCLEOTIDE SEQUENCE [LARGE SCALE GENOMIC DNA]</scope>
</reference>
<sequence>CQGCAVQFLAQSKAHVSNDLLLCSDFRIMESCLGTATDCATDFKQALIDQNKVLINFNACAEITTTAPTTTTTTTPTTNTTATPTTTTTTTPTTTTTTTPTTTTTTTETTTPTKKVEITTTAVTRWSTTTNVCTTTMDQCALTFLMISTQRGPNAELVCGDLSDLEKCIFNSNCGNSDAEKENVIAQTKSDLTTRGITCGLPTTTKSPVTTPTPVKECSTAADQCVMTFLMMSTQHGPNPDLVCGDQSTFEKCILDLNCGLTNAEKDSIITTNKNGLQARGVTCGPTTTKTPLTTKSSVKVCTTTMDQCALTFLMISTQRGPNAELVCGDLSDLEKCIFNSNCGNSDAEKENVIAQTKSDLTTRGITCGLPTTTKSPVTTPTPVKGCATTVEQCVINFAIVSTPYGSNADPVCRELRTMEKCVLDTNCGTSSSDKEIIITQTRNQLKNNGISCDGAITTTAIPVTTTKTACKTLVDNCVFSFVVASASHTTDADLTCRDFSTMEKCIAAVCDSPDAEKSAARNQIKTQLQQKYNISCVYGATYPTTKSPITSPTTVKLVTTAIPTNTKTTDRECLDTVDNCVFNFMIISTSHGPNPTLVCGDLLVMETCIMETNCGMPDTEKRSVIDQNTNKLAARGVMCGTMTTKIPVQTTEKSCSPDQCMNTFLQSLSDHNGMQERMCGDLSILENCLNLNCGLSEAHKNSFIVQSTQLLEFQGVKCDCSSKVLKCQNEFIKNYTASNSNEHLICSHQRTFEKCIQALDCVSASNKTLLIERNKRNIEDKGIMCDCVNGFSQCEESYQNAAFTKPITKPLLCTHIQTFMKCIFDLSSCDLSNAFKDNLLKETKEQLDARRVPCDLYKVIYGTNEPGSDGPNSGLKLTLQVSVYFLAAMFAIMFKL</sequence>
<dbReference type="Proteomes" id="UP001497497">
    <property type="component" value="Unassembled WGS sequence"/>
</dbReference>
<accession>A0AAV2I6V3</accession>
<feature type="region of interest" description="Disordered" evidence="1">
    <location>
        <begin position="68"/>
        <end position="113"/>
    </location>
</feature>
<dbReference type="EMBL" id="CAXITT010000488">
    <property type="protein sequence ID" value="CAL1542481.1"/>
    <property type="molecule type" value="Genomic_DNA"/>
</dbReference>
<keyword evidence="3" id="KW-1185">Reference proteome</keyword>
<evidence type="ECO:0000313" key="3">
    <source>
        <dbReference type="Proteomes" id="UP001497497"/>
    </source>
</evidence>
<proteinExistence type="predicted"/>
<comment type="caution">
    <text evidence="2">The sequence shown here is derived from an EMBL/GenBank/DDBJ whole genome shotgun (WGS) entry which is preliminary data.</text>
</comment>
<protein>
    <submittedName>
        <fullName evidence="2">Uncharacterized protein</fullName>
    </submittedName>
</protein>
<evidence type="ECO:0000313" key="2">
    <source>
        <dbReference type="EMBL" id="CAL1542481.1"/>
    </source>
</evidence>
<feature type="non-terminal residue" evidence="2">
    <location>
        <position position="1"/>
    </location>
</feature>
<dbReference type="AlphaFoldDB" id="A0AAV2I6V3"/>
<evidence type="ECO:0000256" key="1">
    <source>
        <dbReference type="SAM" id="MobiDB-lite"/>
    </source>
</evidence>
<name>A0AAV2I6V3_LYMST</name>
<gene>
    <name evidence="2" type="ORF">GSLYS_00016061001</name>
</gene>